<evidence type="ECO:0000313" key="7">
    <source>
        <dbReference type="RefSeq" id="XP_026191779.1"/>
    </source>
</evidence>
<name>A0A6P6RWA7_9EIME</name>
<evidence type="ECO:0000256" key="3">
    <source>
        <dbReference type="PROSITE-ProRule" id="PRU00176"/>
    </source>
</evidence>
<evidence type="ECO:0000313" key="6">
    <source>
        <dbReference type="Proteomes" id="UP000515125"/>
    </source>
</evidence>
<reference evidence="7" key="1">
    <citation type="submission" date="2025-08" db="UniProtKB">
        <authorList>
            <consortium name="RefSeq"/>
        </authorList>
    </citation>
    <scope>IDENTIFICATION</scope>
</reference>
<dbReference type="PROSITE" id="PS50102">
    <property type="entry name" value="RRM"/>
    <property type="match status" value="2"/>
</dbReference>
<dbReference type="GeneID" id="34621399"/>
<dbReference type="GO" id="GO:0003729">
    <property type="term" value="F:mRNA binding"/>
    <property type="evidence" value="ECO:0007669"/>
    <property type="project" value="UniProtKB-ARBA"/>
</dbReference>
<dbReference type="GO" id="GO:0010629">
    <property type="term" value="P:negative regulation of gene expression"/>
    <property type="evidence" value="ECO:0007669"/>
    <property type="project" value="UniProtKB-ARBA"/>
</dbReference>
<dbReference type="Gene3D" id="3.30.70.330">
    <property type="match status" value="2"/>
</dbReference>
<dbReference type="SMART" id="SM00360">
    <property type="entry name" value="RRM"/>
    <property type="match status" value="2"/>
</dbReference>
<dbReference type="RefSeq" id="XP_026191779.1">
    <property type="nucleotide sequence ID" value="XM_026335994.1"/>
</dbReference>
<dbReference type="FunFam" id="3.30.70.330:FF:000383">
    <property type="entry name" value="Sex lethal, isoform D"/>
    <property type="match status" value="1"/>
</dbReference>
<feature type="domain" description="RRM" evidence="5">
    <location>
        <begin position="372"/>
        <end position="450"/>
    </location>
</feature>
<keyword evidence="1" id="KW-0677">Repeat</keyword>
<keyword evidence="2 3" id="KW-0694">RNA-binding</keyword>
<feature type="region of interest" description="Disordered" evidence="4">
    <location>
        <begin position="188"/>
        <end position="209"/>
    </location>
</feature>
<organism evidence="6 7">
    <name type="scientific">Cyclospora cayetanensis</name>
    <dbReference type="NCBI Taxonomy" id="88456"/>
    <lineage>
        <taxon>Eukaryota</taxon>
        <taxon>Sar</taxon>
        <taxon>Alveolata</taxon>
        <taxon>Apicomplexa</taxon>
        <taxon>Conoidasida</taxon>
        <taxon>Coccidia</taxon>
        <taxon>Eucoccidiorida</taxon>
        <taxon>Eimeriorina</taxon>
        <taxon>Eimeriidae</taxon>
        <taxon>Cyclospora</taxon>
    </lineage>
</organism>
<proteinExistence type="predicted"/>
<dbReference type="SUPFAM" id="SSF54928">
    <property type="entry name" value="RNA-binding domain, RBD"/>
    <property type="match status" value="2"/>
</dbReference>
<accession>A0A6P6RWA7</accession>
<evidence type="ECO:0000256" key="4">
    <source>
        <dbReference type="SAM" id="MobiDB-lite"/>
    </source>
</evidence>
<sequence length="515" mass="56173">MRSLTDADRAIRELGRTQNLGPPLDSLSVRYAAGEAERLGFPSCGYGGGAMPGVDEAKLFVGSLPKDVKEHEVRALFEQYGSVQEVFLLRHNNGDSGSRPKKGPSGSAFVRFAYKEQALHAISSLAGRYVMPSQFESHEPIPVHIRKEQLQKLFAAPLPPPNRCSLLTAIFYVARGLEVRFAAARRRQPASNTVATGSGLHALPEAPSENLDRETLSASARQGVPESTTGDAWLEAEPWEELLSLAGEALGFPQQTNSGKTEHMPLEGSISPVSCRVSLDLTILSERAILDRPADFSNWIAPHKPREEDLAVCVQNRGLESTLLPSLLLANRPGLDVETGNGVGSPAVPSESYEGTESRLCHEEKSHGPPGANLFILHIPNEWTGDDLLRHFSPFGALRSAKIAVDRHTRRNRGFAFVDYQDVNSAIAAVSIMDGYQVNGKRLKVRIKTEEAYEEALMLENVILDRHNTLLPQEQLLGGSTRQEDPQTLAASLLDIAAKNGSSKQQRKAALSVYI</sequence>
<dbReference type="Pfam" id="PF00076">
    <property type="entry name" value="RRM_1"/>
    <property type="match status" value="2"/>
</dbReference>
<protein>
    <submittedName>
        <fullName evidence="7">CUGBP Elav-like family member 1-A</fullName>
    </submittedName>
</protein>
<evidence type="ECO:0000256" key="2">
    <source>
        <dbReference type="ARBA" id="ARBA00022884"/>
    </source>
</evidence>
<dbReference type="Proteomes" id="UP000515125">
    <property type="component" value="Unplaced"/>
</dbReference>
<dbReference type="AlphaFoldDB" id="A0A6P6RWA7"/>
<dbReference type="PANTHER" id="PTHR24012">
    <property type="entry name" value="RNA BINDING PROTEIN"/>
    <property type="match status" value="1"/>
</dbReference>
<dbReference type="InterPro" id="IPR035979">
    <property type="entry name" value="RBD_domain_sf"/>
</dbReference>
<feature type="domain" description="RRM" evidence="5">
    <location>
        <begin position="57"/>
        <end position="148"/>
    </location>
</feature>
<dbReference type="InterPro" id="IPR012677">
    <property type="entry name" value="Nucleotide-bd_a/b_plait_sf"/>
</dbReference>
<dbReference type="InterPro" id="IPR000504">
    <property type="entry name" value="RRM_dom"/>
</dbReference>
<gene>
    <name evidence="7" type="primary">LOC34621399</name>
</gene>
<evidence type="ECO:0000259" key="5">
    <source>
        <dbReference type="PROSITE" id="PS50102"/>
    </source>
</evidence>
<dbReference type="OrthoDB" id="410044at2759"/>
<dbReference type="GO" id="GO:0009967">
    <property type="term" value="P:positive regulation of signal transduction"/>
    <property type="evidence" value="ECO:0007669"/>
    <property type="project" value="UniProtKB-ARBA"/>
</dbReference>
<dbReference type="GO" id="GO:0005737">
    <property type="term" value="C:cytoplasm"/>
    <property type="evidence" value="ECO:0007669"/>
    <property type="project" value="UniProtKB-ARBA"/>
</dbReference>
<evidence type="ECO:0000256" key="1">
    <source>
        <dbReference type="ARBA" id="ARBA00022737"/>
    </source>
</evidence>
<keyword evidence="6" id="KW-1185">Reference proteome</keyword>
<dbReference type="CDD" id="cd12362">
    <property type="entry name" value="RRM3_CELF1-6"/>
    <property type="match status" value="1"/>
</dbReference>